<evidence type="ECO:0000256" key="2">
    <source>
        <dbReference type="ARBA" id="ARBA00023015"/>
    </source>
</evidence>
<accession>A0A6A1ULZ3</accession>
<evidence type="ECO:0000256" key="5">
    <source>
        <dbReference type="ARBA" id="ARBA00023242"/>
    </source>
</evidence>
<dbReference type="Pfam" id="PF01486">
    <property type="entry name" value="K-box"/>
    <property type="match status" value="1"/>
</dbReference>
<dbReference type="GO" id="GO:0000977">
    <property type="term" value="F:RNA polymerase II transcription regulatory region sequence-specific DNA binding"/>
    <property type="evidence" value="ECO:0007669"/>
    <property type="project" value="InterPro"/>
</dbReference>
<dbReference type="GO" id="GO:0003700">
    <property type="term" value="F:DNA-binding transcription factor activity"/>
    <property type="evidence" value="ECO:0007669"/>
    <property type="project" value="InterPro"/>
</dbReference>
<keyword evidence="3" id="KW-0238">DNA-binding</keyword>
<evidence type="ECO:0000256" key="1">
    <source>
        <dbReference type="ARBA" id="ARBA00004123"/>
    </source>
</evidence>
<sequence length="248" mass="28388">MGRGRVELKRIENKINRQVTFAKRRNGLLKKAYELSVLCDAEVALIIFSNRGKLYEFCSSSSMLKTLERYQKCNYGAPETNTSAREALELSSQQEYLKLKARYESLQRTQRHLLGEDLGPLSSKELESLERQLDISLKQIRSTRTQYVLDQLTEHQQKEHLLNEQNRTLRQRLVLDLQLVEGYHVNSLQLNQSAEDVGYGRQPAQTQSDVFFHPLCEPTLQIGYQPADPLAVAASGSSVTNYMPGWLP</sequence>
<evidence type="ECO:0000256" key="6">
    <source>
        <dbReference type="SAM" id="Coils"/>
    </source>
</evidence>
<organism evidence="9 10">
    <name type="scientific">Morella rubra</name>
    <name type="common">Chinese bayberry</name>
    <dbReference type="NCBI Taxonomy" id="262757"/>
    <lineage>
        <taxon>Eukaryota</taxon>
        <taxon>Viridiplantae</taxon>
        <taxon>Streptophyta</taxon>
        <taxon>Embryophyta</taxon>
        <taxon>Tracheophyta</taxon>
        <taxon>Spermatophyta</taxon>
        <taxon>Magnoliopsida</taxon>
        <taxon>eudicotyledons</taxon>
        <taxon>Gunneridae</taxon>
        <taxon>Pentapetalae</taxon>
        <taxon>rosids</taxon>
        <taxon>fabids</taxon>
        <taxon>Fagales</taxon>
        <taxon>Myricaceae</taxon>
        <taxon>Morella</taxon>
    </lineage>
</organism>
<dbReference type="GO" id="GO:0045944">
    <property type="term" value="P:positive regulation of transcription by RNA polymerase II"/>
    <property type="evidence" value="ECO:0007669"/>
    <property type="project" value="InterPro"/>
</dbReference>
<name>A0A6A1ULZ3_9ROSI</name>
<dbReference type="GO" id="GO:0046983">
    <property type="term" value="F:protein dimerization activity"/>
    <property type="evidence" value="ECO:0007669"/>
    <property type="project" value="InterPro"/>
</dbReference>
<dbReference type="InterPro" id="IPR050142">
    <property type="entry name" value="MADS-box/MEF2_TF"/>
</dbReference>
<dbReference type="InterPro" id="IPR033896">
    <property type="entry name" value="MEF2-like_N"/>
</dbReference>
<keyword evidence="4" id="KW-0804">Transcription</keyword>
<comment type="subcellular location">
    <subcellularLocation>
        <location evidence="1">Nucleus</location>
    </subcellularLocation>
</comment>
<evidence type="ECO:0000259" key="7">
    <source>
        <dbReference type="PROSITE" id="PS50066"/>
    </source>
</evidence>
<comment type="caution">
    <text evidence="9">The sequence shown here is derived from an EMBL/GenBank/DDBJ whole genome shotgun (WGS) entry which is preliminary data.</text>
</comment>
<gene>
    <name evidence="9" type="ORF">CJ030_MR0G004521</name>
</gene>
<feature type="domain" description="K-box" evidence="8">
    <location>
        <begin position="89"/>
        <end position="183"/>
    </location>
</feature>
<dbReference type="PRINTS" id="PR00404">
    <property type="entry name" value="MADSDOMAIN"/>
</dbReference>
<evidence type="ECO:0000256" key="3">
    <source>
        <dbReference type="ARBA" id="ARBA00023125"/>
    </source>
</evidence>
<dbReference type="AlphaFoldDB" id="A0A6A1ULZ3"/>
<feature type="domain" description="MADS-box" evidence="7">
    <location>
        <begin position="1"/>
        <end position="61"/>
    </location>
</feature>
<dbReference type="Pfam" id="PF00319">
    <property type="entry name" value="SRF-TF"/>
    <property type="match status" value="1"/>
</dbReference>
<dbReference type="Proteomes" id="UP000516437">
    <property type="component" value="Unassembled WGS sequence"/>
</dbReference>
<dbReference type="InterPro" id="IPR036879">
    <property type="entry name" value="TF_MADSbox_sf"/>
</dbReference>
<dbReference type="Gene3D" id="3.40.1810.10">
    <property type="entry name" value="Transcription factor, MADS-box"/>
    <property type="match status" value="1"/>
</dbReference>
<keyword evidence="10" id="KW-1185">Reference proteome</keyword>
<keyword evidence="2" id="KW-0805">Transcription regulation</keyword>
<dbReference type="GO" id="GO:0005634">
    <property type="term" value="C:nucleus"/>
    <property type="evidence" value="ECO:0007669"/>
    <property type="project" value="UniProtKB-SubCell"/>
</dbReference>
<dbReference type="EMBL" id="RXIC02000084">
    <property type="protein sequence ID" value="KAB1201281.1"/>
    <property type="molecule type" value="Genomic_DNA"/>
</dbReference>
<evidence type="ECO:0000259" key="8">
    <source>
        <dbReference type="PROSITE" id="PS51297"/>
    </source>
</evidence>
<keyword evidence="6" id="KW-0175">Coiled coil</keyword>
<evidence type="ECO:0000256" key="4">
    <source>
        <dbReference type="ARBA" id="ARBA00023163"/>
    </source>
</evidence>
<dbReference type="PROSITE" id="PS00350">
    <property type="entry name" value="MADS_BOX_1"/>
    <property type="match status" value="1"/>
</dbReference>
<dbReference type="PROSITE" id="PS51297">
    <property type="entry name" value="K_BOX"/>
    <property type="match status" value="1"/>
</dbReference>
<feature type="coiled-coil region" evidence="6">
    <location>
        <begin position="126"/>
        <end position="172"/>
    </location>
</feature>
<dbReference type="CDD" id="cd00265">
    <property type="entry name" value="MADS_MEF2_like"/>
    <property type="match status" value="1"/>
</dbReference>
<protein>
    <submittedName>
        <fullName evidence="9">Uncharacterized protein</fullName>
    </submittedName>
</protein>
<dbReference type="FunFam" id="3.40.1810.10:FF:000011">
    <property type="entry name" value="MADS-box transcription factor 7"/>
    <property type="match status" value="1"/>
</dbReference>
<dbReference type="SUPFAM" id="SSF55455">
    <property type="entry name" value="SRF-like"/>
    <property type="match status" value="1"/>
</dbReference>
<keyword evidence="5" id="KW-0539">Nucleus</keyword>
<proteinExistence type="predicted"/>
<dbReference type="PROSITE" id="PS50066">
    <property type="entry name" value="MADS_BOX_2"/>
    <property type="match status" value="1"/>
</dbReference>
<dbReference type="SMART" id="SM00432">
    <property type="entry name" value="MADS"/>
    <property type="match status" value="1"/>
</dbReference>
<dbReference type="InterPro" id="IPR002100">
    <property type="entry name" value="TF_MADSbox"/>
</dbReference>
<evidence type="ECO:0000313" key="9">
    <source>
        <dbReference type="EMBL" id="KAB1201281.1"/>
    </source>
</evidence>
<dbReference type="PANTHER" id="PTHR48019">
    <property type="entry name" value="SERUM RESPONSE FACTOR HOMOLOG"/>
    <property type="match status" value="1"/>
</dbReference>
<evidence type="ECO:0000313" key="10">
    <source>
        <dbReference type="Proteomes" id="UP000516437"/>
    </source>
</evidence>
<dbReference type="OrthoDB" id="1898716at2759"/>
<reference evidence="9 10" key="1">
    <citation type="journal article" date="2019" name="Plant Biotechnol. J.">
        <title>The red bayberry genome and genetic basis of sex determination.</title>
        <authorList>
            <person name="Jia H.M."/>
            <person name="Jia H.J."/>
            <person name="Cai Q.L."/>
            <person name="Wang Y."/>
            <person name="Zhao H.B."/>
            <person name="Yang W.F."/>
            <person name="Wang G.Y."/>
            <person name="Li Y.H."/>
            <person name="Zhan D.L."/>
            <person name="Shen Y.T."/>
            <person name="Niu Q.F."/>
            <person name="Chang L."/>
            <person name="Qiu J."/>
            <person name="Zhao L."/>
            <person name="Xie H.B."/>
            <person name="Fu W.Y."/>
            <person name="Jin J."/>
            <person name="Li X.W."/>
            <person name="Jiao Y."/>
            <person name="Zhou C.C."/>
            <person name="Tu T."/>
            <person name="Chai C.Y."/>
            <person name="Gao J.L."/>
            <person name="Fan L.J."/>
            <person name="van de Weg E."/>
            <person name="Wang J.Y."/>
            <person name="Gao Z.S."/>
        </authorList>
    </citation>
    <scope>NUCLEOTIDE SEQUENCE [LARGE SCALE GENOMIC DNA]</scope>
    <source>
        <tissue evidence="9">Leaves</tissue>
    </source>
</reference>
<dbReference type="InterPro" id="IPR002487">
    <property type="entry name" value="TF_Kbox"/>
</dbReference>